<reference evidence="3" key="1">
    <citation type="submission" date="2016-06" db="UniProtKB">
        <authorList>
            <consortium name="WormBaseParasite"/>
        </authorList>
    </citation>
    <scope>IDENTIFICATION</scope>
</reference>
<name>A0A183T8X3_SCHSO</name>
<dbReference type="Proteomes" id="UP000275846">
    <property type="component" value="Unassembled WGS sequence"/>
</dbReference>
<dbReference type="WBParaSite" id="SSLN_0001342201-mRNA-1">
    <property type="protein sequence ID" value="SSLN_0001342201-mRNA-1"/>
    <property type="gene ID" value="SSLN_0001342201"/>
</dbReference>
<protein>
    <submittedName>
        <fullName evidence="1 3">Uncharacterized protein</fullName>
    </submittedName>
</protein>
<evidence type="ECO:0000313" key="1">
    <source>
        <dbReference type="EMBL" id="VDL99306.1"/>
    </source>
</evidence>
<dbReference type="EMBL" id="UYSU01037644">
    <property type="protein sequence ID" value="VDL99306.1"/>
    <property type="molecule type" value="Genomic_DNA"/>
</dbReference>
<gene>
    <name evidence="1" type="ORF">SSLN_LOCUS12921</name>
</gene>
<organism evidence="3">
    <name type="scientific">Schistocephalus solidus</name>
    <name type="common">Tapeworm</name>
    <dbReference type="NCBI Taxonomy" id="70667"/>
    <lineage>
        <taxon>Eukaryota</taxon>
        <taxon>Metazoa</taxon>
        <taxon>Spiralia</taxon>
        <taxon>Lophotrochozoa</taxon>
        <taxon>Platyhelminthes</taxon>
        <taxon>Cestoda</taxon>
        <taxon>Eucestoda</taxon>
        <taxon>Diphyllobothriidea</taxon>
        <taxon>Diphyllobothriidae</taxon>
        <taxon>Schistocephalus</taxon>
    </lineage>
</organism>
<sequence>MVSAENAVVHEEQGMDCSRRHTRWGLHTPTVEEVPISSVGDADPRLFITVGIHQRSREHKTEQGGGQYAALLHSVDHCECFGYHPVVSDARLYIVMKPTHHPVAIHRVKGFRKVHEVSVEVSPHLLELLLQLASGEDHIDCSSVSSEAIWALWEQCLLQVSVQKIEENADEDLSSDVQQRDSPVVVAEFTAPFLLEEVHNGGIFELLRDFSLVPYLLGERCESVHQSGSAMILNLIRDRVRVRQAVDGGVGAGGGLFESALEMFHPLHQDSCLLSDQRPAVGTEKRGGSFDWRSVDSLGGGEEVLPFVSVRIPLDFLGFARHPGSLHLPQPLLYKATTSVEGCLVGSGRAIYVGFVQMVLLDEQSVDGCIVVIEPVLVLMPCAAEDIQGGELDGVPQLAPAAIHGGVHAGGWKPHLGDDDAVIRPSVGTGDRFCHQHVLLISPPDENVIQNVPVSRPGVHPGRFLPHREAEDDVGQDQAVFGVGSYEKKTIVIEASETMCTQHSPPRGTLCPDAGV</sequence>
<dbReference type="OrthoDB" id="6322150at2759"/>
<reference evidence="1 2" key="2">
    <citation type="submission" date="2018-11" db="EMBL/GenBank/DDBJ databases">
        <authorList>
            <consortium name="Pathogen Informatics"/>
        </authorList>
    </citation>
    <scope>NUCLEOTIDE SEQUENCE [LARGE SCALE GENOMIC DNA]</scope>
    <source>
        <strain evidence="1 2">NST_G2</strain>
    </source>
</reference>
<proteinExistence type="predicted"/>
<evidence type="ECO:0000313" key="2">
    <source>
        <dbReference type="Proteomes" id="UP000275846"/>
    </source>
</evidence>
<keyword evidence="2" id="KW-1185">Reference proteome</keyword>
<dbReference type="AlphaFoldDB" id="A0A183T8X3"/>
<accession>A0A183T8X3</accession>
<evidence type="ECO:0000313" key="3">
    <source>
        <dbReference type="WBParaSite" id="SSLN_0001342201-mRNA-1"/>
    </source>
</evidence>